<name>A0AA86TFU6_9BACT</name>
<evidence type="ECO:0000313" key="3">
    <source>
        <dbReference type="EMBL" id="CAI4034054.1"/>
    </source>
</evidence>
<dbReference type="EMBL" id="OX365700">
    <property type="protein sequence ID" value="CAI4034054.1"/>
    <property type="molecule type" value="Genomic_DNA"/>
</dbReference>
<evidence type="ECO:0008006" key="5">
    <source>
        <dbReference type="Google" id="ProtNLM"/>
    </source>
</evidence>
<organism evidence="3 4">
    <name type="scientific">Nitrospira tepida</name>
    <dbReference type="NCBI Taxonomy" id="2973512"/>
    <lineage>
        <taxon>Bacteria</taxon>
        <taxon>Pseudomonadati</taxon>
        <taxon>Nitrospirota</taxon>
        <taxon>Nitrospiria</taxon>
        <taxon>Nitrospirales</taxon>
        <taxon>Nitrospiraceae</taxon>
        <taxon>Nitrospira</taxon>
    </lineage>
</organism>
<dbReference type="AlphaFoldDB" id="A0AA86TFU6"/>
<keyword evidence="2" id="KW-0732">Signal</keyword>
<evidence type="ECO:0000313" key="4">
    <source>
        <dbReference type="Proteomes" id="UP001179121"/>
    </source>
</evidence>
<accession>A0AA86TFU6</accession>
<proteinExistence type="predicted"/>
<feature type="signal peptide" evidence="2">
    <location>
        <begin position="1"/>
        <end position="31"/>
    </location>
</feature>
<reference evidence="3" key="1">
    <citation type="submission" date="2022-10" db="EMBL/GenBank/DDBJ databases">
        <authorList>
            <person name="Koch H."/>
        </authorList>
    </citation>
    <scope>NUCLEOTIDE SEQUENCE</scope>
    <source>
        <strain evidence="3">DNF</strain>
    </source>
</reference>
<sequence length="347" mass="37168">MNHRFLLCCGSALLMLAFGIGLILSAASAQALPAAEEPASIQEPAPDALPGQPEEATDQTSSETSATTAVAEDVDPWIQVSGTVWRMKPGFVFLRTPVGLLTLTCQTCLRDLRGAHHVTLWIHGSHGAVDIAAKGQDKSVRRYLWGPPVFPSPDKKEVLLWTPEGERAFATGALAAKLASQPAGKPVTVEVNAAGTVVGLHNLQYDLQISQVPNQSNRTEMKISGSVAKLKAGYTFLRTPVGILPISSKTGLKQAKVGQDLTLWIHDTNMAVELRPNGEEQPTVRLLTGKLAYATPEKRELTLWTPEGEQQFPADQARGTLAGLKEGSPVIVELNGKGSVVEIRKGH</sequence>
<dbReference type="RefSeq" id="WP_289271473.1">
    <property type="nucleotide sequence ID" value="NZ_OX365700.1"/>
</dbReference>
<evidence type="ECO:0000256" key="2">
    <source>
        <dbReference type="SAM" id="SignalP"/>
    </source>
</evidence>
<protein>
    <recommendedName>
        <fullName evidence="5">DUF5666 domain-containing protein</fullName>
    </recommendedName>
</protein>
<feature type="chain" id="PRO_5041691065" description="DUF5666 domain-containing protein" evidence="2">
    <location>
        <begin position="32"/>
        <end position="347"/>
    </location>
</feature>
<evidence type="ECO:0000256" key="1">
    <source>
        <dbReference type="SAM" id="MobiDB-lite"/>
    </source>
</evidence>
<feature type="compositionally biased region" description="Low complexity" evidence="1">
    <location>
        <begin position="58"/>
        <end position="69"/>
    </location>
</feature>
<feature type="region of interest" description="Disordered" evidence="1">
    <location>
        <begin position="35"/>
        <end position="69"/>
    </location>
</feature>
<dbReference type="Proteomes" id="UP001179121">
    <property type="component" value="Chromosome"/>
</dbReference>
<gene>
    <name evidence="3" type="ORF">DNFV4_04498</name>
</gene>
<keyword evidence="4" id="KW-1185">Reference proteome</keyword>
<dbReference type="KEGG" id="nti:DNFV4_04498"/>